<gene>
    <name evidence="1" type="ORF">CR201_G0037448</name>
</gene>
<proteinExistence type="predicted"/>
<comment type="caution">
    <text evidence="1">The sequence shown here is derived from an EMBL/GenBank/DDBJ whole genome shotgun (WGS) entry which is preliminary data.</text>
</comment>
<accession>A0A2J8T6L3</accession>
<reference evidence="1" key="1">
    <citation type="submission" date="2017-12" db="EMBL/GenBank/DDBJ databases">
        <title>High-resolution comparative analysis of great ape genomes.</title>
        <authorList>
            <person name="Pollen A."/>
            <person name="Hastie A."/>
            <person name="Hormozdiari F."/>
            <person name="Dougherty M."/>
            <person name="Liu R."/>
            <person name="Chaisson M."/>
            <person name="Hoppe E."/>
            <person name="Hill C."/>
            <person name="Pang A."/>
            <person name="Hillier L."/>
            <person name="Baker C."/>
            <person name="Armstrong J."/>
            <person name="Shendure J."/>
            <person name="Paten B."/>
            <person name="Wilson R."/>
            <person name="Chao H."/>
            <person name="Schneider V."/>
            <person name="Ventura M."/>
            <person name="Kronenberg Z."/>
            <person name="Murali S."/>
            <person name="Gordon D."/>
            <person name="Cantsilieris S."/>
            <person name="Munson K."/>
            <person name="Nelson B."/>
            <person name="Raja A."/>
            <person name="Underwood J."/>
            <person name="Diekhans M."/>
            <person name="Fiddes I."/>
            <person name="Haussler D."/>
            <person name="Eichler E."/>
        </authorList>
    </citation>
    <scope>NUCLEOTIDE SEQUENCE [LARGE SCALE GENOMIC DNA]</scope>
    <source>
        <strain evidence="1">Susie</strain>
    </source>
</reference>
<sequence>QERAVSRLHVDESPSRRTLAGACTCVSVSMCAWARLHAYVCMDTCPGAQRARVRQLPG</sequence>
<evidence type="ECO:0000313" key="1">
    <source>
        <dbReference type="EMBL" id="PNJ28655.1"/>
    </source>
</evidence>
<dbReference type="EMBL" id="NDHI03003519">
    <property type="protein sequence ID" value="PNJ28655.1"/>
    <property type="molecule type" value="Genomic_DNA"/>
</dbReference>
<dbReference type="AlphaFoldDB" id="A0A2J8T6L3"/>
<protein>
    <submittedName>
        <fullName evidence="1">MYO9B isoform 13</fullName>
    </submittedName>
</protein>
<organism evidence="1">
    <name type="scientific">Pongo abelii</name>
    <name type="common">Sumatran orangutan</name>
    <name type="synonym">Pongo pygmaeus abelii</name>
    <dbReference type="NCBI Taxonomy" id="9601"/>
    <lineage>
        <taxon>Eukaryota</taxon>
        <taxon>Metazoa</taxon>
        <taxon>Chordata</taxon>
        <taxon>Craniata</taxon>
        <taxon>Vertebrata</taxon>
        <taxon>Euteleostomi</taxon>
        <taxon>Mammalia</taxon>
        <taxon>Eutheria</taxon>
        <taxon>Euarchontoglires</taxon>
        <taxon>Primates</taxon>
        <taxon>Haplorrhini</taxon>
        <taxon>Catarrhini</taxon>
        <taxon>Hominidae</taxon>
        <taxon>Pongo</taxon>
    </lineage>
</organism>
<name>A0A2J8T6L3_PONAB</name>
<feature type="non-terminal residue" evidence="1">
    <location>
        <position position="1"/>
    </location>
</feature>